<comment type="caution">
    <text evidence="1">The sequence shown here is derived from an EMBL/GenBank/DDBJ whole genome shotgun (WGS) entry which is preliminary data.</text>
</comment>
<dbReference type="Proteomes" id="UP001259659">
    <property type="component" value="Unassembled WGS sequence"/>
</dbReference>
<gene>
    <name evidence="1" type="ORF">NDI56_15970</name>
</gene>
<keyword evidence="2" id="KW-1185">Reference proteome</keyword>
<accession>A0ABU2FF86</accession>
<organism evidence="1 2">
    <name type="scientific">Haloarcula saliterrae</name>
    <dbReference type="NCBI Taxonomy" id="2950534"/>
    <lineage>
        <taxon>Archaea</taxon>
        <taxon>Methanobacteriati</taxon>
        <taxon>Methanobacteriota</taxon>
        <taxon>Stenosarchaea group</taxon>
        <taxon>Halobacteria</taxon>
        <taxon>Halobacteriales</taxon>
        <taxon>Haloarculaceae</taxon>
        <taxon>Haloarcula</taxon>
    </lineage>
</organism>
<dbReference type="EMBL" id="JAMQON010000004">
    <property type="protein sequence ID" value="MDS0260902.1"/>
    <property type="molecule type" value="Genomic_DNA"/>
</dbReference>
<dbReference type="RefSeq" id="WP_310920666.1">
    <property type="nucleotide sequence ID" value="NZ_JAMQON010000004.1"/>
</dbReference>
<name>A0ABU2FF86_9EURY</name>
<reference evidence="1 2" key="1">
    <citation type="submission" date="2022-06" db="EMBL/GenBank/DDBJ databases">
        <title>Haloarcula sp. a new haloarchaeum isolate from saline soil.</title>
        <authorList>
            <person name="Strakova D."/>
            <person name="Galisteo C."/>
            <person name="Sanchez-Porro C."/>
            <person name="Ventosa A."/>
        </authorList>
    </citation>
    <scope>NUCLEOTIDE SEQUENCE [LARGE SCALE GENOMIC DNA]</scope>
    <source>
        <strain evidence="1 2">S1CR25-12</strain>
    </source>
</reference>
<evidence type="ECO:0008006" key="3">
    <source>
        <dbReference type="Google" id="ProtNLM"/>
    </source>
</evidence>
<protein>
    <recommendedName>
        <fullName evidence="3">SH3 domain-containing protein</fullName>
    </recommendedName>
</protein>
<evidence type="ECO:0000313" key="1">
    <source>
        <dbReference type="EMBL" id="MDS0260902.1"/>
    </source>
</evidence>
<proteinExistence type="predicted"/>
<sequence length="102" mass="10747">MNIRYLPMNALSQLKKRSRTALKTTAAGATLLTLAVGGAAAQPDQAAAAADLVSGNALQIAQDTADSSTAYLGERAGDWVRWVLSETGEWVRWAVSEGAEQN</sequence>
<evidence type="ECO:0000313" key="2">
    <source>
        <dbReference type="Proteomes" id="UP001259659"/>
    </source>
</evidence>